<keyword evidence="4 6" id="KW-1133">Transmembrane helix</keyword>
<dbReference type="AlphaFoldDB" id="A0A420WPM0"/>
<protein>
    <submittedName>
        <fullName evidence="9">Competence protein ComEC</fullName>
    </submittedName>
</protein>
<feature type="transmembrane region" description="Helical" evidence="6">
    <location>
        <begin position="382"/>
        <end position="401"/>
    </location>
</feature>
<keyword evidence="2" id="KW-1003">Cell membrane</keyword>
<dbReference type="OrthoDB" id="9790149at2"/>
<feature type="transmembrane region" description="Helical" evidence="6">
    <location>
        <begin position="319"/>
        <end position="339"/>
    </location>
</feature>
<dbReference type="InterPro" id="IPR052159">
    <property type="entry name" value="Competence_DNA_uptake"/>
</dbReference>
<feature type="transmembrane region" description="Helical" evidence="6">
    <location>
        <begin position="40"/>
        <end position="58"/>
    </location>
</feature>
<dbReference type="EMBL" id="RBIG01000001">
    <property type="protein sequence ID" value="RKQ72974.1"/>
    <property type="molecule type" value="Genomic_DNA"/>
</dbReference>
<feature type="transmembrane region" description="Helical" evidence="6">
    <location>
        <begin position="487"/>
        <end position="506"/>
    </location>
</feature>
<dbReference type="NCBIfam" id="TIGR00360">
    <property type="entry name" value="ComEC_N-term"/>
    <property type="match status" value="1"/>
</dbReference>
<feature type="transmembrane region" description="Helical" evidence="6">
    <location>
        <begin position="422"/>
        <end position="444"/>
    </location>
</feature>
<evidence type="ECO:0000256" key="1">
    <source>
        <dbReference type="ARBA" id="ARBA00004651"/>
    </source>
</evidence>
<accession>A0A420WPM0</accession>
<sequence>MHQEEGITAGAGQQEAVPASAASRLISDIASPFLAERERWMLWLPVVLGCGIGGYFLLKAEPPLWVGGAGLGAALSLAVLLHRSLNGRVLALLVCAFALGFAAAQYRSQTAGTLFLDRQIGPVIVEGHLVRIEQRPGDRRLTMEPTRIGRLSPDEMPRRVRMVVRLEIPEIALGDRIRLRAVLRPPPGPSAPGAFDFQRHAYFEGIGGVGYAIGDVLRLAEGKPAGFWVAVDGMRRTITERIREILPGETGAMAAALLTGDRSGLSEETLETMRDSGLAHLLAISGLHMGLVAGTVFFTLRFLMALSPALALNQPIKKWAALAALAASFVYLLLAGATVPTQRAFLMTGLVLVAVLIDRVAISLRLIAWAAAFILLLAPEVMLGPSFQMSFAAVLLLVAFYEANRERFAAFRARAGPLRQGFLYLSGLIATSVLATAGTLPFAAYHFNQVALYGVLANMAAVPLTAFWIMPWGVLALLLLPFGLEGLALAPMGVGIDGVLAVGAWISALPGAVLAVPAMPAAALLAVSLGGLWLALWQRAWRFAGLVPVVAGLAMPWIAPQPLLLVDGEAKLVALRGTNGLAFSSVRAASFTAENWLQRAGQERRIAMPRPGSGGRDGIACDGLGCIGEVGRLKVAIIRDPQALAEDCRSADIVVALVPIRQRCPSARLVVDRFDLWRHGAHALYLEDGVLRLDSVGADRGIRPWAPDPAAQRNR</sequence>
<evidence type="ECO:0000256" key="5">
    <source>
        <dbReference type="ARBA" id="ARBA00023136"/>
    </source>
</evidence>
<dbReference type="RefSeq" id="WP_121217658.1">
    <property type="nucleotide sequence ID" value="NZ_RBIG01000001.1"/>
</dbReference>
<dbReference type="Proteomes" id="UP000277424">
    <property type="component" value="Unassembled WGS sequence"/>
</dbReference>
<proteinExistence type="predicted"/>
<feature type="transmembrane region" description="Helical" evidence="6">
    <location>
        <begin position="543"/>
        <end position="559"/>
    </location>
</feature>
<evidence type="ECO:0000256" key="6">
    <source>
        <dbReference type="SAM" id="Phobius"/>
    </source>
</evidence>
<feature type="transmembrane region" description="Helical" evidence="6">
    <location>
        <begin position="278"/>
        <end position="299"/>
    </location>
</feature>
<feature type="domain" description="DUF4131" evidence="8">
    <location>
        <begin position="62"/>
        <end position="212"/>
    </location>
</feature>
<dbReference type="PANTHER" id="PTHR30619:SF1">
    <property type="entry name" value="RECOMBINATION PROTEIN 2"/>
    <property type="match status" value="1"/>
</dbReference>
<evidence type="ECO:0000256" key="4">
    <source>
        <dbReference type="ARBA" id="ARBA00022989"/>
    </source>
</evidence>
<evidence type="ECO:0000259" key="8">
    <source>
        <dbReference type="Pfam" id="PF13567"/>
    </source>
</evidence>
<dbReference type="InterPro" id="IPR025405">
    <property type="entry name" value="DUF4131"/>
</dbReference>
<gene>
    <name evidence="9" type="ORF">BCL74_0744</name>
</gene>
<comment type="subcellular location">
    <subcellularLocation>
        <location evidence="1">Cell membrane</location>
        <topology evidence="1">Multi-pass membrane protein</topology>
    </subcellularLocation>
</comment>
<name>A0A420WPM0_9PROT</name>
<dbReference type="GO" id="GO:0005886">
    <property type="term" value="C:plasma membrane"/>
    <property type="evidence" value="ECO:0007669"/>
    <property type="project" value="UniProtKB-SubCell"/>
</dbReference>
<reference evidence="9 10" key="1">
    <citation type="submission" date="2018-10" db="EMBL/GenBank/DDBJ databases">
        <title>Comparative analysis of microorganisms from saline springs in Andes Mountain Range, Colombia.</title>
        <authorList>
            <person name="Rubin E."/>
        </authorList>
    </citation>
    <scope>NUCLEOTIDE SEQUENCE [LARGE SCALE GENOMIC DNA]</scope>
    <source>
        <strain evidence="9 10">USBA 36</strain>
    </source>
</reference>
<evidence type="ECO:0000313" key="9">
    <source>
        <dbReference type="EMBL" id="RKQ72974.1"/>
    </source>
</evidence>
<dbReference type="Pfam" id="PF13567">
    <property type="entry name" value="DUF4131"/>
    <property type="match status" value="1"/>
</dbReference>
<evidence type="ECO:0000259" key="7">
    <source>
        <dbReference type="Pfam" id="PF03772"/>
    </source>
</evidence>
<feature type="transmembrane region" description="Helical" evidence="6">
    <location>
        <begin position="65"/>
        <end position="83"/>
    </location>
</feature>
<keyword evidence="5 6" id="KW-0472">Membrane</keyword>
<evidence type="ECO:0000313" key="10">
    <source>
        <dbReference type="Proteomes" id="UP000277424"/>
    </source>
</evidence>
<evidence type="ECO:0000256" key="3">
    <source>
        <dbReference type="ARBA" id="ARBA00022692"/>
    </source>
</evidence>
<feature type="transmembrane region" description="Helical" evidence="6">
    <location>
        <begin position="512"/>
        <end position="536"/>
    </location>
</feature>
<feature type="transmembrane region" description="Helical" evidence="6">
    <location>
        <begin position="450"/>
        <end position="480"/>
    </location>
</feature>
<dbReference type="Pfam" id="PF03772">
    <property type="entry name" value="Competence"/>
    <property type="match status" value="1"/>
</dbReference>
<evidence type="ECO:0000256" key="2">
    <source>
        <dbReference type="ARBA" id="ARBA00022475"/>
    </source>
</evidence>
<comment type="caution">
    <text evidence="9">The sequence shown here is derived from an EMBL/GenBank/DDBJ whole genome shotgun (WGS) entry which is preliminary data.</text>
</comment>
<keyword evidence="3 6" id="KW-0812">Transmembrane</keyword>
<feature type="transmembrane region" description="Helical" evidence="6">
    <location>
        <begin position="89"/>
        <end position="106"/>
    </location>
</feature>
<dbReference type="PANTHER" id="PTHR30619">
    <property type="entry name" value="DNA INTERNALIZATION/COMPETENCE PROTEIN COMEC/REC2"/>
    <property type="match status" value="1"/>
</dbReference>
<feature type="domain" description="ComEC/Rec2-related protein" evidence="7">
    <location>
        <begin position="257"/>
        <end position="539"/>
    </location>
</feature>
<feature type="transmembrane region" description="Helical" evidence="6">
    <location>
        <begin position="351"/>
        <end position="376"/>
    </location>
</feature>
<organism evidence="9 10">
    <name type="scientific">Oceanibaculum indicum</name>
    <dbReference type="NCBI Taxonomy" id="526216"/>
    <lineage>
        <taxon>Bacteria</taxon>
        <taxon>Pseudomonadati</taxon>
        <taxon>Pseudomonadota</taxon>
        <taxon>Alphaproteobacteria</taxon>
        <taxon>Rhodospirillales</taxon>
        <taxon>Oceanibaculaceae</taxon>
        <taxon>Oceanibaculum</taxon>
    </lineage>
</organism>
<dbReference type="InterPro" id="IPR004477">
    <property type="entry name" value="ComEC_N"/>
</dbReference>